<dbReference type="GO" id="GO:0005524">
    <property type="term" value="F:ATP binding"/>
    <property type="evidence" value="ECO:0007669"/>
    <property type="project" value="UniProtKB-UniRule"/>
</dbReference>
<dbReference type="GO" id="GO:0004016">
    <property type="term" value="F:adenylate cyclase activity"/>
    <property type="evidence" value="ECO:0007669"/>
    <property type="project" value="TreeGrafter"/>
</dbReference>
<dbReference type="Gene3D" id="3.40.1700.10">
    <property type="entry name" value="DNA integrity scanning protein, DisA, N-terminal domain"/>
    <property type="match status" value="1"/>
</dbReference>
<comment type="subunit">
    <text evidence="10">Homooctamer.</text>
</comment>
<evidence type="ECO:0000313" key="12">
    <source>
        <dbReference type="EMBL" id="NMW86560.1"/>
    </source>
</evidence>
<evidence type="ECO:0000256" key="5">
    <source>
        <dbReference type="ARBA" id="ARBA00022763"/>
    </source>
</evidence>
<comment type="similarity">
    <text evidence="10">Belongs to the DisA family.</text>
</comment>
<dbReference type="PROSITE" id="PS51794">
    <property type="entry name" value="DAC"/>
    <property type="match status" value="1"/>
</dbReference>
<evidence type="ECO:0000256" key="2">
    <source>
        <dbReference type="ARBA" id="ARBA00022679"/>
    </source>
</evidence>
<dbReference type="InterPro" id="IPR036888">
    <property type="entry name" value="DNA_integrity_DisA_N_sf"/>
</dbReference>
<dbReference type="GO" id="GO:0006281">
    <property type="term" value="P:DNA repair"/>
    <property type="evidence" value="ECO:0007669"/>
    <property type="project" value="UniProtKB-UniRule"/>
</dbReference>
<comment type="function">
    <text evidence="10">Has also diadenylate cyclase activity, catalyzing the condensation of 2 ATP molecules into cyclic di-AMP (c-di-AMP). c-di-AMP likely acts as a signaling molecule that may couple DNA integrity with a cellular process.</text>
</comment>
<evidence type="ECO:0000313" key="15">
    <source>
        <dbReference type="Proteomes" id="UP000553981"/>
    </source>
</evidence>
<evidence type="ECO:0000256" key="8">
    <source>
        <dbReference type="ARBA" id="ARBA00023125"/>
    </source>
</evidence>
<reference evidence="12 15" key="2">
    <citation type="submission" date="2020-04" db="EMBL/GenBank/DDBJ databases">
        <title>Antimicrobial susceptibility and clonality of vaginal-derived multi-drug resistant Mobiluncus isolates in China.</title>
        <authorList>
            <person name="Zhang X."/>
        </authorList>
    </citation>
    <scope>NUCLEOTIDE SEQUENCE [LARGE SCALE GENOMIC DNA]</scope>
    <source>
        <strain evidence="12 15">19</strain>
    </source>
</reference>
<dbReference type="EMBL" id="JABCUI010000001">
    <property type="protein sequence ID" value="NMW86560.1"/>
    <property type="molecule type" value="Genomic_DNA"/>
</dbReference>
<protein>
    <recommendedName>
        <fullName evidence="10">DNA integrity scanning protein DisA</fullName>
    </recommendedName>
    <alternativeName>
        <fullName evidence="10">Cyclic di-AMP synthase</fullName>
        <shortName evidence="10">c-di-AMP synthase</shortName>
    </alternativeName>
    <alternativeName>
        <fullName evidence="10">Diadenylate cyclase</fullName>
        <ecNumber evidence="10">2.7.7.85</ecNumber>
    </alternativeName>
</protein>
<dbReference type="EMBL" id="UASJ01000001">
    <property type="protein sequence ID" value="SQB63551.1"/>
    <property type="molecule type" value="Genomic_DNA"/>
</dbReference>
<comment type="catalytic activity">
    <reaction evidence="1 10">
        <text>2 ATP = 3',3'-c-di-AMP + 2 diphosphate</text>
        <dbReference type="Rhea" id="RHEA:35655"/>
        <dbReference type="ChEBI" id="CHEBI:30616"/>
        <dbReference type="ChEBI" id="CHEBI:33019"/>
        <dbReference type="ChEBI" id="CHEBI:71500"/>
        <dbReference type="EC" id="2.7.7.85"/>
    </reaction>
</comment>
<dbReference type="Gene3D" id="1.20.1260.110">
    <property type="entry name" value="DNA integrity scanning linker region"/>
    <property type="match status" value="1"/>
</dbReference>
<keyword evidence="6 10" id="KW-0067">ATP-binding</keyword>
<dbReference type="Gene3D" id="1.10.150.20">
    <property type="entry name" value="5' to 3' exonuclease, C-terminal subdomain"/>
    <property type="match status" value="1"/>
</dbReference>
<dbReference type="InterPro" id="IPR023763">
    <property type="entry name" value="DNA_integrity_scanning_protein"/>
</dbReference>
<proteinExistence type="inferred from homology"/>
<dbReference type="SUPFAM" id="SSF143597">
    <property type="entry name" value="YojJ-like"/>
    <property type="match status" value="1"/>
</dbReference>
<keyword evidence="2 10" id="KW-0808">Transferase</keyword>
<evidence type="ECO:0000256" key="10">
    <source>
        <dbReference type="HAMAP-Rule" id="MF_01438"/>
    </source>
</evidence>
<dbReference type="SUPFAM" id="SSF47781">
    <property type="entry name" value="RuvA domain 2-like"/>
    <property type="match status" value="1"/>
</dbReference>
<name>A0A2X2YKJ7_9ACTO</name>
<dbReference type="Pfam" id="PF02457">
    <property type="entry name" value="DAC"/>
    <property type="match status" value="1"/>
</dbReference>
<organism evidence="13 14">
    <name type="scientific">Mobiluncus curtisii</name>
    <dbReference type="NCBI Taxonomy" id="2051"/>
    <lineage>
        <taxon>Bacteria</taxon>
        <taxon>Bacillati</taxon>
        <taxon>Actinomycetota</taxon>
        <taxon>Actinomycetes</taxon>
        <taxon>Actinomycetales</taxon>
        <taxon>Actinomycetaceae</taxon>
        <taxon>Mobiluncus</taxon>
    </lineage>
</organism>
<feature type="binding site" evidence="10">
    <location>
        <position position="89"/>
    </location>
    <ligand>
        <name>ATP</name>
        <dbReference type="ChEBI" id="CHEBI:30616"/>
    </ligand>
</feature>
<dbReference type="InterPro" id="IPR003390">
    <property type="entry name" value="DNA_integrity_scan_DisA_N"/>
</dbReference>
<dbReference type="NCBIfam" id="NF010009">
    <property type="entry name" value="PRK13482.1"/>
    <property type="match status" value="1"/>
</dbReference>
<dbReference type="InterPro" id="IPR050338">
    <property type="entry name" value="DisA"/>
</dbReference>
<dbReference type="GeneID" id="55564516"/>
<evidence type="ECO:0000256" key="7">
    <source>
        <dbReference type="ARBA" id="ARBA00022842"/>
    </source>
</evidence>
<dbReference type="InterPro" id="IPR010994">
    <property type="entry name" value="RuvA_2-like"/>
</dbReference>
<evidence type="ECO:0000256" key="1">
    <source>
        <dbReference type="ARBA" id="ARBA00000877"/>
    </source>
</evidence>
<dbReference type="GO" id="GO:0106408">
    <property type="term" value="F:diadenylate cyclase activity"/>
    <property type="evidence" value="ECO:0007669"/>
    <property type="project" value="UniProtKB-EC"/>
</dbReference>
<evidence type="ECO:0000313" key="13">
    <source>
        <dbReference type="EMBL" id="SQB63551.1"/>
    </source>
</evidence>
<dbReference type="InterPro" id="IPR018906">
    <property type="entry name" value="DNA_integrity_scan_DisA_link"/>
</dbReference>
<keyword evidence="4 10" id="KW-0547">Nucleotide-binding</keyword>
<evidence type="ECO:0000256" key="6">
    <source>
        <dbReference type="ARBA" id="ARBA00022840"/>
    </source>
</evidence>
<feature type="binding site" evidence="10">
    <location>
        <begin position="102"/>
        <end position="106"/>
    </location>
    <ligand>
        <name>ATP</name>
        <dbReference type="ChEBI" id="CHEBI:30616"/>
    </ligand>
</feature>
<dbReference type="InterPro" id="IPR038331">
    <property type="entry name" value="DisA_sf"/>
</dbReference>
<dbReference type="PANTHER" id="PTHR34185:SF3">
    <property type="entry name" value="DNA INTEGRITY SCANNING PROTEIN DISA"/>
    <property type="match status" value="1"/>
</dbReference>
<dbReference type="EC" id="2.7.7.85" evidence="10"/>
<comment type="function">
    <text evidence="10">Participates in a DNA-damage check-point. DisA forms globular foci that rapidly scan along the chromosomes searching for lesions.</text>
</comment>
<evidence type="ECO:0000313" key="14">
    <source>
        <dbReference type="Proteomes" id="UP000250245"/>
    </source>
</evidence>
<keyword evidence="5 10" id="KW-0227">DNA damage</keyword>
<dbReference type="GO" id="GO:0003677">
    <property type="term" value="F:DNA binding"/>
    <property type="evidence" value="ECO:0007669"/>
    <property type="project" value="UniProtKB-UniRule"/>
</dbReference>
<dbReference type="RefSeq" id="WP_004008365.1">
    <property type="nucleotide sequence ID" value="NZ_CAMYEK010000002.1"/>
</dbReference>
<accession>A0A2X2YKJ7</accession>
<evidence type="ECO:0000256" key="4">
    <source>
        <dbReference type="ARBA" id="ARBA00022741"/>
    </source>
</evidence>
<keyword evidence="3 10" id="KW-0548">Nucleotidyltransferase</keyword>
<dbReference type="PANTHER" id="PTHR34185">
    <property type="entry name" value="DIADENYLATE CYCLASE"/>
    <property type="match status" value="1"/>
</dbReference>
<comment type="cofactor">
    <cofactor evidence="10">
        <name>Mg(2+)</name>
        <dbReference type="ChEBI" id="CHEBI:18420"/>
    </cofactor>
</comment>
<keyword evidence="7 10" id="KW-0460">Magnesium</keyword>
<dbReference type="Proteomes" id="UP000250245">
    <property type="component" value="Unassembled WGS sequence"/>
</dbReference>
<feature type="domain" description="DAC" evidence="11">
    <location>
        <begin position="4"/>
        <end position="142"/>
    </location>
</feature>
<sequence length="357" mass="40195">MNDAQRFREVITMLAPGTELRDGLDRVIRAHAGALVVLGYEDHIKRICSDGFEFDIDFSATRLRELCKMDGAVIIDPNKWRIRRANVQLLPDPSIPTTESGMRHRTAHRVAVQSGNPVIAVSHSLRAISLYLGNKRYVLEDPETLLTRASLAIDTLEKYRIRLNEVSDSLTTMEIDDMVTARDVALVVQRQEMVRRVGHEVSDMLIQLGEHGRLLKMQQAELMRGFAVNRSLLIRDYMPDEYSEEKIVNRLGELDDAELLDLSLVARIIGVNGMGSEILEIPLSARGLRMLARIPRLPAHIVEAITRRWGTLSELLEVSTEELMEIEGVGPGRAQIIHDSLEQVVENSALERISSHS</sequence>
<reference evidence="13 14" key="1">
    <citation type="submission" date="2018-06" db="EMBL/GenBank/DDBJ databases">
        <authorList>
            <consortium name="Pathogen Informatics"/>
            <person name="Doyle S."/>
        </authorList>
    </citation>
    <scope>NUCLEOTIDE SEQUENCE [LARGE SCALE GENOMIC DNA]</scope>
    <source>
        <strain evidence="13 14">NCTC11820</strain>
    </source>
</reference>
<evidence type="ECO:0000256" key="3">
    <source>
        <dbReference type="ARBA" id="ARBA00022695"/>
    </source>
</evidence>
<dbReference type="OMA" id="MRLIALY"/>
<dbReference type="Proteomes" id="UP000553981">
    <property type="component" value="Unassembled WGS sequence"/>
</dbReference>
<keyword evidence="8 10" id="KW-0238">DNA-binding</keyword>
<dbReference type="HAMAP" id="MF_01438">
    <property type="entry name" value="DisA"/>
    <property type="match status" value="1"/>
</dbReference>
<feature type="binding site" evidence="10">
    <location>
        <position position="71"/>
    </location>
    <ligand>
        <name>ATP</name>
        <dbReference type="ChEBI" id="CHEBI:30616"/>
    </ligand>
</feature>
<evidence type="ECO:0000256" key="9">
    <source>
        <dbReference type="ARBA" id="ARBA00023204"/>
    </source>
</evidence>
<evidence type="ECO:0000259" key="11">
    <source>
        <dbReference type="PROSITE" id="PS51794"/>
    </source>
</evidence>
<gene>
    <name evidence="10 13" type="primary">disA</name>
    <name evidence="12" type="ORF">HHJ67_02175</name>
    <name evidence="13" type="ORF">NCTC11820_00333</name>
</gene>
<dbReference type="AlphaFoldDB" id="A0A2X2YKJ7"/>
<dbReference type="Pfam" id="PF10635">
    <property type="entry name" value="DisA-linker"/>
    <property type="match status" value="1"/>
</dbReference>
<keyword evidence="9 10" id="KW-0234">DNA repair</keyword>